<proteinExistence type="predicted"/>
<dbReference type="AlphaFoldDB" id="A0A562SYS7"/>
<sequence>MGKWNTDWFDHTGIPLFSAFLLTTPSNFFSFYYGGVQFQCKNLVYTVQRNTVLKRTRYTNPVQPGTTRYKNK</sequence>
<keyword evidence="1" id="KW-0812">Transmembrane</keyword>
<gene>
    <name evidence="2" type="ORF">LX66_3577</name>
</gene>
<evidence type="ECO:0000313" key="3">
    <source>
        <dbReference type="Proteomes" id="UP000316778"/>
    </source>
</evidence>
<evidence type="ECO:0000256" key="1">
    <source>
        <dbReference type="SAM" id="Phobius"/>
    </source>
</evidence>
<evidence type="ECO:0000313" key="2">
    <source>
        <dbReference type="EMBL" id="TWI86323.1"/>
    </source>
</evidence>
<keyword evidence="3" id="KW-1185">Reference proteome</keyword>
<feature type="transmembrane region" description="Helical" evidence="1">
    <location>
        <begin position="12"/>
        <end position="33"/>
    </location>
</feature>
<organism evidence="2 3">
    <name type="scientific">Chitinophaga japonensis</name>
    <name type="common">Flexibacter japonensis</name>
    <dbReference type="NCBI Taxonomy" id="104662"/>
    <lineage>
        <taxon>Bacteria</taxon>
        <taxon>Pseudomonadati</taxon>
        <taxon>Bacteroidota</taxon>
        <taxon>Chitinophagia</taxon>
        <taxon>Chitinophagales</taxon>
        <taxon>Chitinophagaceae</taxon>
        <taxon>Chitinophaga</taxon>
    </lineage>
</organism>
<keyword evidence="1" id="KW-0472">Membrane</keyword>
<comment type="caution">
    <text evidence="2">The sequence shown here is derived from an EMBL/GenBank/DDBJ whole genome shotgun (WGS) entry which is preliminary data.</text>
</comment>
<keyword evidence="1" id="KW-1133">Transmembrane helix</keyword>
<dbReference type="EMBL" id="VLLG01000004">
    <property type="protein sequence ID" value="TWI86323.1"/>
    <property type="molecule type" value="Genomic_DNA"/>
</dbReference>
<protein>
    <submittedName>
        <fullName evidence="2">Uncharacterized protein</fullName>
    </submittedName>
</protein>
<name>A0A562SYS7_CHIJA</name>
<reference evidence="2 3" key="1">
    <citation type="journal article" date="2013" name="Stand. Genomic Sci.">
        <title>Genomic Encyclopedia of Type Strains, Phase I: The one thousand microbial genomes (KMG-I) project.</title>
        <authorList>
            <person name="Kyrpides N.C."/>
            <person name="Woyke T."/>
            <person name="Eisen J.A."/>
            <person name="Garrity G."/>
            <person name="Lilburn T.G."/>
            <person name="Beck B.J."/>
            <person name="Whitman W.B."/>
            <person name="Hugenholtz P."/>
            <person name="Klenk H.P."/>
        </authorList>
    </citation>
    <scope>NUCLEOTIDE SEQUENCE [LARGE SCALE GENOMIC DNA]</scope>
    <source>
        <strain evidence="2 3">DSM 13484</strain>
    </source>
</reference>
<dbReference type="Proteomes" id="UP000316778">
    <property type="component" value="Unassembled WGS sequence"/>
</dbReference>
<accession>A0A562SYS7</accession>